<name>A0A383R4Y0_PAEAL</name>
<keyword evidence="7" id="KW-0812">Transmembrane</keyword>
<evidence type="ECO:0000256" key="4">
    <source>
        <dbReference type="ARBA" id="ARBA00023224"/>
    </source>
</evidence>
<evidence type="ECO:0000256" key="1">
    <source>
        <dbReference type="ARBA" id="ARBA00004236"/>
    </source>
</evidence>
<evidence type="ECO:0000256" key="3">
    <source>
        <dbReference type="ARBA" id="ARBA00023136"/>
    </source>
</evidence>
<dbReference type="InterPro" id="IPR003660">
    <property type="entry name" value="HAMP_dom"/>
</dbReference>
<evidence type="ECO:0000259" key="9">
    <source>
        <dbReference type="PROSITE" id="PS50885"/>
    </source>
</evidence>
<keyword evidence="7" id="KW-1133">Transmembrane helix</keyword>
<gene>
    <name evidence="10" type="ORF">PBLR_10430</name>
</gene>
<comment type="subcellular location">
    <subcellularLocation>
        <location evidence="1">Cell membrane</location>
    </subcellularLocation>
</comment>
<feature type="domain" description="HAMP" evidence="9">
    <location>
        <begin position="61"/>
        <end position="113"/>
    </location>
</feature>
<comment type="similarity">
    <text evidence="5">Belongs to the methyl-accepting chemotaxis (MCP) protein family.</text>
</comment>
<keyword evidence="3 7" id="KW-0472">Membrane</keyword>
<dbReference type="PANTHER" id="PTHR32089">
    <property type="entry name" value="METHYL-ACCEPTING CHEMOTAXIS PROTEIN MCPB"/>
    <property type="match status" value="1"/>
</dbReference>
<organism evidence="10 11">
    <name type="scientific">Paenibacillus alvei</name>
    <name type="common">Bacillus alvei</name>
    <dbReference type="NCBI Taxonomy" id="44250"/>
    <lineage>
        <taxon>Bacteria</taxon>
        <taxon>Bacillati</taxon>
        <taxon>Bacillota</taxon>
        <taxon>Bacilli</taxon>
        <taxon>Bacillales</taxon>
        <taxon>Paenibacillaceae</taxon>
        <taxon>Paenibacillus</taxon>
    </lineage>
</organism>
<dbReference type="Pfam" id="PF00672">
    <property type="entry name" value="HAMP"/>
    <property type="match status" value="1"/>
</dbReference>
<evidence type="ECO:0000256" key="6">
    <source>
        <dbReference type="PROSITE-ProRule" id="PRU00284"/>
    </source>
</evidence>
<dbReference type="Pfam" id="PF00015">
    <property type="entry name" value="MCPsignal"/>
    <property type="match status" value="1"/>
</dbReference>
<reference evidence="11" key="1">
    <citation type="submission" date="2018-08" db="EMBL/GenBank/DDBJ databases">
        <authorList>
            <person name="Chevrot R."/>
        </authorList>
    </citation>
    <scope>NUCLEOTIDE SEQUENCE [LARGE SCALE GENOMIC DNA]</scope>
</reference>
<dbReference type="InterPro" id="IPR004089">
    <property type="entry name" value="MCPsignal_dom"/>
</dbReference>
<sequence length="418" mass="45731">MNWFYKLNFKQKLLFGCYSIVGLFALATIVLLLADVSLTTGIIIIVILIGISYPIINFLESSLSAPIKDIAQSALQVSKGDFSQTLNVTTNDSLGELGHAFNSMIIKLREILRQTTDITRHVSDSSREMYHMNNNLKLVMEQVTASSNELAIGAAEISEDVASMSDSVKQIEQKVESYTYSTKEMNKRSALTVGLVAKGRTAVETQSAGMQRNIEATDQVASTIEELARQADGISKITRTISDIAEQTNLLSLNASIEAARAGEHGRGFAVVAQEVRKLAEESSASTKEVFTLVKSIESGIRQAITNIQVNEEVVHAQTELIKETERIFLEIVDSIQFITEQIAAFANESDTMLEGAVNISSSIENISAITQQSAAGTEQVSASMNEQITSVQAMADATEQMQQKVIQLQRTIQVFKF</sequence>
<dbReference type="RefSeq" id="WP_138184509.1">
    <property type="nucleotide sequence ID" value="NZ_LS992241.1"/>
</dbReference>
<evidence type="ECO:0000313" key="10">
    <source>
        <dbReference type="EMBL" id="SYX82010.1"/>
    </source>
</evidence>
<dbReference type="SMART" id="SM00304">
    <property type="entry name" value="HAMP"/>
    <property type="match status" value="1"/>
</dbReference>
<proteinExistence type="inferred from homology"/>
<dbReference type="PANTHER" id="PTHR32089:SF112">
    <property type="entry name" value="LYSOZYME-LIKE PROTEIN-RELATED"/>
    <property type="match status" value="1"/>
</dbReference>
<dbReference type="SMART" id="SM00283">
    <property type="entry name" value="MA"/>
    <property type="match status" value="1"/>
</dbReference>
<evidence type="ECO:0000256" key="7">
    <source>
        <dbReference type="SAM" id="Phobius"/>
    </source>
</evidence>
<dbReference type="EMBL" id="LS992241">
    <property type="protein sequence ID" value="SYX82010.1"/>
    <property type="molecule type" value="Genomic_DNA"/>
</dbReference>
<feature type="domain" description="Methyl-accepting transducer" evidence="8">
    <location>
        <begin position="132"/>
        <end position="389"/>
    </location>
</feature>
<accession>A0A383R4Y0</accession>
<keyword evidence="2" id="KW-1003">Cell membrane</keyword>
<dbReference type="CDD" id="cd06225">
    <property type="entry name" value="HAMP"/>
    <property type="match status" value="1"/>
</dbReference>
<dbReference type="GO" id="GO:0005886">
    <property type="term" value="C:plasma membrane"/>
    <property type="evidence" value="ECO:0007669"/>
    <property type="project" value="UniProtKB-SubCell"/>
</dbReference>
<keyword evidence="4 6" id="KW-0807">Transducer</keyword>
<dbReference type="SUPFAM" id="SSF58104">
    <property type="entry name" value="Methyl-accepting chemotaxis protein (MCP) signaling domain"/>
    <property type="match status" value="1"/>
</dbReference>
<evidence type="ECO:0000256" key="5">
    <source>
        <dbReference type="ARBA" id="ARBA00029447"/>
    </source>
</evidence>
<feature type="transmembrane region" description="Helical" evidence="7">
    <location>
        <begin position="40"/>
        <end position="59"/>
    </location>
</feature>
<dbReference type="Gene3D" id="1.10.287.950">
    <property type="entry name" value="Methyl-accepting chemotaxis protein"/>
    <property type="match status" value="1"/>
</dbReference>
<dbReference type="PROSITE" id="PS50885">
    <property type="entry name" value="HAMP"/>
    <property type="match status" value="1"/>
</dbReference>
<evidence type="ECO:0000256" key="2">
    <source>
        <dbReference type="ARBA" id="ARBA00022475"/>
    </source>
</evidence>
<evidence type="ECO:0000259" key="8">
    <source>
        <dbReference type="PROSITE" id="PS50111"/>
    </source>
</evidence>
<dbReference type="Proteomes" id="UP000304148">
    <property type="component" value="Chromosome"/>
</dbReference>
<protein>
    <submittedName>
        <fullName evidence="10">Methyl-accepting chemotaxis protein</fullName>
    </submittedName>
</protein>
<dbReference type="GO" id="GO:0007165">
    <property type="term" value="P:signal transduction"/>
    <property type="evidence" value="ECO:0007669"/>
    <property type="project" value="UniProtKB-KW"/>
</dbReference>
<feature type="transmembrane region" description="Helical" evidence="7">
    <location>
        <begin position="12"/>
        <end position="34"/>
    </location>
</feature>
<dbReference type="AlphaFoldDB" id="A0A383R4Y0"/>
<evidence type="ECO:0000313" key="11">
    <source>
        <dbReference type="Proteomes" id="UP000304148"/>
    </source>
</evidence>
<dbReference type="PROSITE" id="PS50111">
    <property type="entry name" value="CHEMOTAXIS_TRANSDUC_2"/>
    <property type="match status" value="1"/>
</dbReference>